<organism evidence="3">
    <name type="scientific">Tanacetum cinerariifolium</name>
    <name type="common">Dalmatian daisy</name>
    <name type="synonym">Chrysanthemum cinerariifolium</name>
    <dbReference type="NCBI Taxonomy" id="118510"/>
    <lineage>
        <taxon>Eukaryota</taxon>
        <taxon>Viridiplantae</taxon>
        <taxon>Streptophyta</taxon>
        <taxon>Embryophyta</taxon>
        <taxon>Tracheophyta</taxon>
        <taxon>Spermatophyta</taxon>
        <taxon>Magnoliopsida</taxon>
        <taxon>eudicotyledons</taxon>
        <taxon>Gunneridae</taxon>
        <taxon>Pentapetalae</taxon>
        <taxon>asterids</taxon>
        <taxon>campanulids</taxon>
        <taxon>Asterales</taxon>
        <taxon>Asteraceae</taxon>
        <taxon>Asteroideae</taxon>
        <taxon>Anthemideae</taxon>
        <taxon>Anthemidinae</taxon>
        <taxon>Tanacetum</taxon>
    </lineage>
</organism>
<evidence type="ECO:0000259" key="2">
    <source>
        <dbReference type="PROSITE" id="PS50102"/>
    </source>
</evidence>
<sequence length="523" mass="59499">MVMSGSQRSKEDDVQKIFTSVFVTNFPDEYGAMDLWNTCKLYGHVVDVFIPDRRTKAGKRFGFVRFIKVLDINRLINNLCTVWVGRNKIHANVARFQREPLHKQSNKMNNKGTNNVNHGAMRMTNSYAHVVKENQVQNVGMEECPNMVLDETCLNHEDFSLCLLGKVKEFASLTNLKVVLDKERYANIELKYMGGMTCWVRAIEVPGWVPDFEEDGEYGYDVNDGSHEDDMYGGVSKNLKDVEGESDREEVPETNFEEVPDKSIFEGNSVRQIDVHSEDLFGIYEVLNKKRDGKNIYDKHEDSLKYPPGESVGKSRGILCVWDPKMFQKINDTVSDYFIMVRGVWVSSGKRLLIISVYAPQDLSKKKMLWHYLSFVIGNWDGEVVIMGDFNEVRDISERFGSIFNKHDAKAFNSFIVNAGLVEVLLRGCSFTWGHKINMNKSNLMGISVDSNKVKHAAVKIAWCGDIAFKNLVPRLYALESMKNIEVASKLSHGGYFKDEMDQRGRSIPLKIAVNGYHPLGSG</sequence>
<feature type="domain" description="RRM" evidence="2">
    <location>
        <begin position="19"/>
        <end position="96"/>
    </location>
</feature>
<evidence type="ECO:0000256" key="1">
    <source>
        <dbReference type="PROSITE-ProRule" id="PRU00176"/>
    </source>
</evidence>
<dbReference type="SUPFAM" id="SSF54928">
    <property type="entry name" value="RNA-binding domain, RBD"/>
    <property type="match status" value="1"/>
</dbReference>
<dbReference type="InterPro" id="IPR000504">
    <property type="entry name" value="RRM_dom"/>
</dbReference>
<dbReference type="InterPro" id="IPR035979">
    <property type="entry name" value="RBD_domain_sf"/>
</dbReference>
<dbReference type="SUPFAM" id="SSF56219">
    <property type="entry name" value="DNase I-like"/>
    <property type="match status" value="1"/>
</dbReference>
<dbReference type="InterPro" id="IPR036691">
    <property type="entry name" value="Endo/exonu/phosph_ase_sf"/>
</dbReference>
<dbReference type="Gene3D" id="3.30.70.330">
    <property type="match status" value="1"/>
</dbReference>
<dbReference type="EMBL" id="BKCJ010007216">
    <property type="protein sequence ID" value="GEU76121.1"/>
    <property type="molecule type" value="Genomic_DNA"/>
</dbReference>
<reference evidence="3" key="1">
    <citation type="journal article" date="2019" name="Sci. Rep.">
        <title>Draft genome of Tanacetum cinerariifolium, the natural source of mosquito coil.</title>
        <authorList>
            <person name="Yamashiro T."/>
            <person name="Shiraishi A."/>
            <person name="Satake H."/>
            <person name="Nakayama K."/>
        </authorList>
    </citation>
    <scope>NUCLEOTIDE SEQUENCE</scope>
</reference>
<keyword evidence="1" id="KW-0694">RNA-binding</keyword>
<dbReference type="PROSITE" id="PS50102">
    <property type="entry name" value="RRM"/>
    <property type="match status" value="1"/>
</dbReference>
<proteinExistence type="predicted"/>
<dbReference type="SMART" id="SM00360">
    <property type="entry name" value="RRM"/>
    <property type="match status" value="1"/>
</dbReference>
<dbReference type="CDD" id="cd00590">
    <property type="entry name" value="RRM_SF"/>
    <property type="match status" value="1"/>
</dbReference>
<dbReference type="Gene3D" id="3.60.10.10">
    <property type="entry name" value="Endonuclease/exonuclease/phosphatase"/>
    <property type="match status" value="1"/>
</dbReference>
<accession>A0A6L2MQ52</accession>
<gene>
    <name evidence="3" type="ORF">Tci_048099</name>
</gene>
<name>A0A6L2MQ52_TANCI</name>
<dbReference type="Pfam" id="PF00076">
    <property type="entry name" value="RRM_1"/>
    <property type="match status" value="1"/>
</dbReference>
<dbReference type="AlphaFoldDB" id="A0A6L2MQ52"/>
<dbReference type="GO" id="GO:0003723">
    <property type="term" value="F:RNA binding"/>
    <property type="evidence" value="ECO:0007669"/>
    <property type="project" value="UniProtKB-UniRule"/>
</dbReference>
<dbReference type="InterPro" id="IPR012677">
    <property type="entry name" value="Nucleotide-bd_a/b_plait_sf"/>
</dbReference>
<comment type="caution">
    <text evidence="3">The sequence shown here is derived from an EMBL/GenBank/DDBJ whole genome shotgun (WGS) entry which is preliminary data.</text>
</comment>
<protein>
    <submittedName>
        <fullName evidence="3">Nucleotide-binding alpha-beta plait domain-containing protein</fullName>
    </submittedName>
</protein>
<evidence type="ECO:0000313" key="3">
    <source>
        <dbReference type="EMBL" id="GEU76121.1"/>
    </source>
</evidence>